<dbReference type="EMBL" id="QSHZ01000002">
    <property type="protein sequence ID" value="RHC58308.1"/>
    <property type="molecule type" value="Genomic_DNA"/>
</dbReference>
<dbReference type="AlphaFoldDB" id="A0A414AZY5"/>
<name>A0A414AZY5_9FIRM</name>
<comment type="caution">
    <text evidence="5">The sequence shown here is derived from an EMBL/GenBank/DDBJ whole genome shotgun (WGS) entry which is preliminary data.</text>
</comment>
<evidence type="ECO:0000313" key="6">
    <source>
        <dbReference type="Proteomes" id="UP000283975"/>
    </source>
</evidence>
<keyword evidence="1" id="KW-0378">Hydrolase</keyword>
<feature type="coiled-coil region" evidence="2">
    <location>
        <begin position="246"/>
        <end position="273"/>
    </location>
</feature>
<dbReference type="Pfam" id="PF09588">
    <property type="entry name" value="YqaJ"/>
    <property type="match status" value="1"/>
</dbReference>
<accession>A0A414AZY5</accession>
<evidence type="ECO:0000256" key="3">
    <source>
        <dbReference type="SAM" id="MobiDB-lite"/>
    </source>
</evidence>
<feature type="region of interest" description="Disordered" evidence="3">
    <location>
        <begin position="330"/>
        <end position="350"/>
    </location>
</feature>
<feature type="domain" description="YqaJ viral recombinase" evidence="4">
    <location>
        <begin position="16"/>
        <end position="154"/>
    </location>
</feature>
<gene>
    <name evidence="5" type="ORF">DW839_01770</name>
</gene>
<proteinExistence type="predicted"/>
<dbReference type="Gene3D" id="3.90.320.10">
    <property type="match status" value="1"/>
</dbReference>
<dbReference type="SUPFAM" id="SSF52980">
    <property type="entry name" value="Restriction endonuclease-like"/>
    <property type="match status" value="1"/>
</dbReference>
<dbReference type="InterPro" id="IPR011335">
    <property type="entry name" value="Restrct_endonuc-II-like"/>
</dbReference>
<dbReference type="GO" id="GO:0016787">
    <property type="term" value="F:hydrolase activity"/>
    <property type="evidence" value="ECO:0007669"/>
    <property type="project" value="UniProtKB-KW"/>
</dbReference>
<dbReference type="InterPro" id="IPR019080">
    <property type="entry name" value="YqaJ_viral_recombinase"/>
</dbReference>
<organism evidence="5 6">
    <name type="scientific">Enterocloster bolteae</name>
    <dbReference type="NCBI Taxonomy" id="208479"/>
    <lineage>
        <taxon>Bacteria</taxon>
        <taxon>Bacillati</taxon>
        <taxon>Bacillota</taxon>
        <taxon>Clostridia</taxon>
        <taxon>Lachnospirales</taxon>
        <taxon>Lachnospiraceae</taxon>
        <taxon>Enterocloster</taxon>
    </lineage>
</organism>
<evidence type="ECO:0000313" key="5">
    <source>
        <dbReference type="EMBL" id="RHC58308.1"/>
    </source>
</evidence>
<dbReference type="Proteomes" id="UP000283975">
    <property type="component" value="Unassembled WGS sequence"/>
</dbReference>
<evidence type="ECO:0000256" key="2">
    <source>
        <dbReference type="SAM" id="Coils"/>
    </source>
</evidence>
<protein>
    <submittedName>
        <fullName evidence="5">YqaJ-like viral recombinase</fullName>
    </submittedName>
</protein>
<evidence type="ECO:0000259" key="4">
    <source>
        <dbReference type="Pfam" id="PF09588"/>
    </source>
</evidence>
<keyword evidence="2" id="KW-0175">Coiled coil</keyword>
<sequence length="350" mass="40237">MKWNEDKTITITPPKRPKKITGTRFAAIMGLNKWTTPFNAWCAITRTYEEPFEDTIYTVAGKTIEPKQAEFMKKSYFMTNLITPTDVYGADYFQKTWGDFFKDSPIFGGMWDYLLVDKDGKPTTVLEMKTTKRSEDWVEDVPEYYALQAALYAYLLGVDDVIMVCSFLGDKDYENPDAYQCSTENTIVRPFKLSERYPELKKTIKKVEKWWKTHVEGGVSPKFDEKADADILKVLRDNNLSPDTDIAALVAEAEQLKKHIDEVKGTVADDEKRYKTITDMLKKEAISQFKEGDKTVTISGASFDWITSKTMKDPGYDMAKMQEDGIDIEKYHGTPEPQYRFTPKARKESA</sequence>
<evidence type="ECO:0000256" key="1">
    <source>
        <dbReference type="ARBA" id="ARBA00022801"/>
    </source>
</evidence>
<dbReference type="InterPro" id="IPR011604">
    <property type="entry name" value="PDDEXK-like_dom_sf"/>
</dbReference>
<reference evidence="5 6" key="1">
    <citation type="submission" date="2018-08" db="EMBL/GenBank/DDBJ databases">
        <title>A genome reference for cultivated species of the human gut microbiota.</title>
        <authorList>
            <person name="Zou Y."/>
            <person name="Xue W."/>
            <person name="Luo G."/>
        </authorList>
    </citation>
    <scope>NUCLEOTIDE SEQUENCE [LARGE SCALE GENOMIC DNA]</scope>
    <source>
        <strain evidence="5 6">AM35-14</strain>
    </source>
</reference>